<evidence type="ECO:0000256" key="1">
    <source>
        <dbReference type="SAM" id="Phobius"/>
    </source>
</evidence>
<evidence type="ECO:0000313" key="3">
    <source>
        <dbReference type="EMBL" id="CAD6193830.1"/>
    </source>
</evidence>
<evidence type="ECO:0000313" key="4">
    <source>
        <dbReference type="Proteomes" id="UP000835052"/>
    </source>
</evidence>
<dbReference type="Proteomes" id="UP000835052">
    <property type="component" value="Unassembled WGS sequence"/>
</dbReference>
<dbReference type="PRINTS" id="PR00114">
    <property type="entry name" value="STPHPHTASE"/>
</dbReference>
<dbReference type="GO" id="GO:0005634">
    <property type="term" value="C:nucleus"/>
    <property type="evidence" value="ECO:0007669"/>
    <property type="project" value="TreeGrafter"/>
</dbReference>
<comment type="caution">
    <text evidence="3">The sequence shown here is derived from an EMBL/GenBank/DDBJ whole genome shotgun (WGS) entry which is preliminary data.</text>
</comment>
<keyword evidence="1" id="KW-0812">Transmembrane</keyword>
<reference evidence="3" key="1">
    <citation type="submission" date="2020-10" db="EMBL/GenBank/DDBJ databases">
        <authorList>
            <person name="Kikuchi T."/>
        </authorList>
    </citation>
    <scope>NUCLEOTIDE SEQUENCE</scope>
    <source>
        <strain evidence="3">NKZ352</strain>
    </source>
</reference>
<accession>A0A8S1HKQ3</accession>
<dbReference type="Gene3D" id="3.60.21.10">
    <property type="match status" value="1"/>
</dbReference>
<keyword evidence="4" id="KW-1185">Reference proteome</keyword>
<dbReference type="CDD" id="cd00144">
    <property type="entry name" value="MPP_PPP_family"/>
    <property type="match status" value="1"/>
</dbReference>
<dbReference type="PANTHER" id="PTHR11668">
    <property type="entry name" value="SERINE/THREONINE PROTEIN PHOSPHATASE"/>
    <property type="match status" value="1"/>
</dbReference>
<dbReference type="OrthoDB" id="5860751at2759"/>
<proteinExistence type="predicted"/>
<dbReference type="InterPro" id="IPR029052">
    <property type="entry name" value="Metallo-depent_PP-like"/>
</dbReference>
<dbReference type="PANTHER" id="PTHR11668:SF290">
    <property type="entry name" value="SERINE_THREONINE SPECIFIC PROTEIN PHOSPHATASES DOMAIN-CONTAINING PROTEIN"/>
    <property type="match status" value="1"/>
</dbReference>
<evidence type="ECO:0000259" key="2">
    <source>
        <dbReference type="SMART" id="SM00156"/>
    </source>
</evidence>
<dbReference type="InterPro" id="IPR004843">
    <property type="entry name" value="Calcineurin-like_PHP"/>
</dbReference>
<dbReference type="InterPro" id="IPR050341">
    <property type="entry name" value="PP1_catalytic_subunit"/>
</dbReference>
<protein>
    <recommendedName>
        <fullName evidence="2">Serine/threonine specific protein phosphatases domain-containing protein</fullName>
    </recommendedName>
</protein>
<dbReference type="Pfam" id="PF00149">
    <property type="entry name" value="Metallophos"/>
    <property type="match status" value="1"/>
</dbReference>
<dbReference type="GO" id="GO:0005737">
    <property type="term" value="C:cytoplasm"/>
    <property type="evidence" value="ECO:0007669"/>
    <property type="project" value="TreeGrafter"/>
</dbReference>
<sequence>MDSYIRIAFFLSVSIFHTNGLSNSTATTVLLNTIFEGVELNLSTEAYGTVSTVPSTYVAKPTATFPVLKLDYDPNIDTPLPLKINQEKFKCFGYRLDNLCRTACVVKHLIRNRPMDQELDIEVFTHFGCDTENQGPAAIDMRSFLCQWTYADGLPYIMEYTILGPDNTTMQVRKRCCWASYCNRNESFPSPRRFFRKETEIIEKTTGFWYVAVAVVTCFLVGFAAYLLHYLLSSRKITNHNDYNPKIDRGLLEKKRYFLGADTKSEIVVTGQMNLKETCELLARVASSSEEIRQNGSRRTAPQTGVLKEPPADKPSLLLPIYTRACGLGHDLQKVSRDPNVSLEFLYRIIEHGPYEYPFTALELIELFEESADVFSSEPSLLELEAGITVIGDIRGRYVDLHRWLQLTGWPPANRLLFLGGVVDVDENGSLECLALICALKIAFPYHVFLLRGAPETLPFVPRGRFHAQISQAVGSCVQRMCSQLPFGAIIGGSLFAVYSGFSPMIKDKNAIRGQFRPAPLDKLSAIQNHLIFSQPSSTVRMYRPYLDSRGDWFGKMAVRQACKAIGVSAIIRGHSPVNNGFLPCWRARLLNLWSAPGKGTSFGAVLYIAPSLKITPILLHDERDVHFNFCKFILQYKNLDICNDRQSLQPFNSQMFNMNRNANTPEDKIDDLLTWLDLNYDAHTKTLSTQSQMKNMTMTQRSTNLGLSSNYYNSHWQNLYELPPPKFRKKCCSFFAMVCTGKMCENANQQIQSKDDDGPWSTHSVVSQGKSRMSVAVVHFLRGLRCDW</sequence>
<dbReference type="InterPro" id="IPR006186">
    <property type="entry name" value="Ser/Thr-sp_prot-phosphatase"/>
</dbReference>
<keyword evidence="1" id="KW-0472">Membrane</keyword>
<keyword evidence="1" id="KW-1133">Transmembrane helix</keyword>
<name>A0A8S1HKQ3_9PELO</name>
<dbReference type="SUPFAM" id="SSF56300">
    <property type="entry name" value="Metallo-dependent phosphatases"/>
    <property type="match status" value="1"/>
</dbReference>
<feature type="domain" description="Serine/threonine specific protein phosphatases" evidence="2">
    <location>
        <begin position="359"/>
        <end position="624"/>
    </location>
</feature>
<gene>
    <name evidence="3" type="ORF">CAUJ_LOCUS9749</name>
</gene>
<organism evidence="3 4">
    <name type="scientific">Caenorhabditis auriculariae</name>
    <dbReference type="NCBI Taxonomy" id="2777116"/>
    <lineage>
        <taxon>Eukaryota</taxon>
        <taxon>Metazoa</taxon>
        <taxon>Ecdysozoa</taxon>
        <taxon>Nematoda</taxon>
        <taxon>Chromadorea</taxon>
        <taxon>Rhabditida</taxon>
        <taxon>Rhabditina</taxon>
        <taxon>Rhabditomorpha</taxon>
        <taxon>Rhabditoidea</taxon>
        <taxon>Rhabditidae</taxon>
        <taxon>Peloderinae</taxon>
        <taxon>Caenorhabditis</taxon>
    </lineage>
</organism>
<dbReference type="GO" id="GO:0004722">
    <property type="term" value="F:protein serine/threonine phosphatase activity"/>
    <property type="evidence" value="ECO:0007669"/>
    <property type="project" value="TreeGrafter"/>
</dbReference>
<feature type="transmembrane region" description="Helical" evidence="1">
    <location>
        <begin position="207"/>
        <end position="228"/>
    </location>
</feature>
<dbReference type="SMART" id="SM00156">
    <property type="entry name" value="PP2Ac"/>
    <property type="match status" value="1"/>
</dbReference>
<dbReference type="EMBL" id="CAJGYM010000039">
    <property type="protein sequence ID" value="CAD6193830.1"/>
    <property type="molecule type" value="Genomic_DNA"/>
</dbReference>
<dbReference type="AlphaFoldDB" id="A0A8S1HKQ3"/>